<keyword evidence="2" id="KW-1133">Transmembrane helix</keyword>
<reference evidence="5" key="1">
    <citation type="submission" date="2021-06" db="EMBL/GenBank/DDBJ databases">
        <authorList>
            <person name="Huq M.A."/>
        </authorList>
    </citation>
    <scope>NUCLEOTIDE SEQUENCE</scope>
    <source>
        <strain evidence="5">MAH-26</strain>
    </source>
</reference>
<feature type="coiled-coil region" evidence="1">
    <location>
        <begin position="10"/>
        <end position="41"/>
    </location>
</feature>
<evidence type="ECO:0000256" key="2">
    <source>
        <dbReference type="SAM" id="Phobius"/>
    </source>
</evidence>
<dbReference type="Pfam" id="PF16344">
    <property type="entry name" value="FecR_C"/>
    <property type="match status" value="1"/>
</dbReference>
<feature type="domain" description="FecR protein" evidence="3">
    <location>
        <begin position="194"/>
        <end position="289"/>
    </location>
</feature>
<dbReference type="Pfam" id="PF04773">
    <property type="entry name" value="FecR"/>
    <property type="match status" value="1"/>
</dbReference>
<evidence type="ECO:0000313" key="6">
    <source>
        <dbReference type="Proteomes" id="UP000812270"/>
    </source>
</evidence>
<accession>A0A9E2S339</accession>
<feature type="transmembrane region" description="Helical" evidence="2">
    <location>
        <begin position="97"/>
        <end position="116"/>
    </location>
</feature>
<dbReference type="AlphaFoldDB" id="A0A9E2S339"/>
<evidence type="ECO:0000313" key="5">
    <source>
        <dbReference type="EMBL" id="MBV4355718.1"/>
    </source>
</evidence>
<dbReference type="GO" id="GO:0016989">
    <property type="term" value="F:sigma factor antagonist activity"/>
    <property type="evidence" value="ECO:0007669"/>
    <property type="project" value="TreeGrafter"/>
</dbReference>
<organism evidence="5 6">
    <name type="scientific">Pinibacter aurantiacus</name>
    <dbReference type="NCBI Taxonomy" id="2851599"/>
    <lineage>
        <taxon>Bacteria</taxon>
        <taxon>Pseudomonadati</taxon>
        <taxon>Bacteroidota</taxon>
        <taxon>Chitinophagia</taxon>
        <taxon>Chitinophagales</taxon>
        <taxon>Chitinophagaceae</taxon>
        <taxon>Pinibacter</taxon>
    </lineage>
</organism>
<keyword evidence="6" id="KW-1185">Reference proteome</keyword>
<dbReference type="Proteomes" id="UP000812270">
    <property type="component" value="Unassembled WGS sequence"/>
</dbReference>
<dbReference type="InterPro" id="IPR032508">
    <property type="entry name" value="FecR_C"/>
</dbReference>
<keyword evidence="2" id="KW-0812">Transmembrane</keyword>
<keyword evidence="2" id="KW-0472">Membrane</keyword>
<protein>
    <submittedName>
        <fullName evidence="5">FecR domain-containing protein</fullName>
    </submittedName>
</protein>
<sequence length="400" mass="44636">MKSQESILLLLKKINENQASQEELNELIEQLKSDEKSELTEQLEIMLNPYKENGRKPLTTSEIENMAKSIFTMDHVKEEEDEESKVLLVKRVSFMRTWWAAAAVFVLAVAGGAYLWNHGSKNERESAAVTKPVQDVAPGKNGAILTLADGSQVELDSSKGGVIATQNGAKVLLKNNQLVYDAQAAEKDKVVYNTVSTPRGRQYQITLPDGSKVWLNAASSIRYPNHFTGSERKVEITGEAYFDVAKDASAPFVVQAGNEDIQVLGTEFNVMSYDDEAYVKTTLVNGSVKVGVDYAARILKPGQQSQVAKNQSLQVKSDIDVDEVIAWKNGRFAFSEVSLETIMKQVARWYDVEVSFNDKIYDIYTMNISRNVPVSKLLQYMEMSGGVHFEIEGKKIIVRK</sequence>
<dbReference type="EMBL" id="JAHSPG010000001">
    <property type="protein sequence ID" value="MBV4355718.1"/>
    <property type="molecule type" value="Genomic_DNA"/>
</dbReference>
<evidence type="ECO:0000259" key="4">
    <source>
        <dbReference type="Pfam" id="PF16344"/>
    </source>
</evidence>
<dbReference type="RefSeq" id="WP_217789264.1">
    <property type="nucleotide sequence ID" value="NZ_JAHSPG010000001.1"/>
</dbReference>
<evidence type="ECO:0000256" key="1">
    <source>
        <dbReference type="SAM" id="Coils"/>
    </source>
</evidence>
<gene>
    <name evidence="5" type="ORF">KTO63_01070</name>
</gene>
<dbReference type="InterPro" id="IPR006860">
    <property type="entry name" value="FecR"/>
</dbReference>
<dbReference type="PANTHER" id="PTHR30273">
    <property type="entry name" value="PERIPLASMIC SIGNAL SENSOR AND SIGMA FACTOR ACTIVATOR FECR-RELATED"/>
    <property type="match status" value="1"/>
</dbReference>
<feature type="domain" description="Protein FecR C-terminal" evidence="4">
    <location>
        <begin position="331"/>
        <end position="398"/>
    </location>
</feature>
<proteinExistence type="predicted"/>
<keyword evidence="1" id="KW-0175">Coiled coil</keyword>
<evidence type="ECO:0000259" key="3">
    <source>
        <dbReference type="Pfam" id="PF04773"/>
    </source>
</evidence>
<dbReference type="FunFam" id="2.60.120.1440:FF:000001">
    <property type="entry name" value="Putative anti-sigma factor"/>
    <property type="match status" value="1"/>
</dbReference>
<dbReference type="InterPro" id="IPR012373">
    <property type="entry name" value="Ferrdict_sens_TM"/>
</dbReference>
<comment type="caution">
    <text evidence="5">The sequence shown here is derived from an EMBL/GenBank/DDBJ whole genome shotgun (WGS) entry which is preliminary data.</text>
</comment>
<dbReference type="PANTHER" id="PTHR30273:SF2">
    <property type="entry name" value="PROTEIN FECR"/>
    <property type="match status" value="1"/>
</dbReference>
<name>A0A9E2S339_9BACT</name>